<evidence type="ECO:0000313" key="1">
    <source>
        <dbReference type="EMBL" id="RRT80891.1"/>
    </source>
</evidence>
<organism evidence="1 2">
    <name type="scientific">Ensete ventricosum</name>
    <name type="common">Abyssinian banana</name>
    <name type="synonym">Musa ensete</name>
    <dbReference type="NCBI Taxonomy" id="4639"/>
    <lineage>
        <taxon>Eukaryota</taxon>
        <taxon>Viridiplantae</taxon>
        <taxon>Streptophyta</taxon>
        <taxon>Embryophyta</taxon>
        <taxon>Tracheophyta</taxon>
        <taxon>Spermatophyta</taxon>
        <taxon>Magnoliopsida</taxon>
        <taxon>Liliopsida</taxon>
        <taxon>Zingiberales</taxon>
        <taxon>Musaceae</taxon>
        <taxon>Ensete</taxon>
    </lineage>
</organism>
<dbReference type="AlphaFoldDB" id="A0A427AXD3"/>
<evidence type="ECO:0000313" key="2">
    <source>
        <dbReference type="Proteomes" id="UP000287651"/>
    </source>
</evidence>
<protein>
    <submittedName>
        <fullName evidence="1">Uncharacterized protein</fullName>
    </submittedName>
</protein>
<gene>
    <name evidence="1" type="ORF">B296_00021578</name>
</gene>
<dbReference type="Proteomes" id="UP000287651">
    <property type="component" value="Unassembled WGS sequence"/>
</dbReference>
<reference evidence="1 2" key="1">
    <citation type="journal article" date="2014" name="Agronomy (Basel)">
        <title>A Draft Genome Sequence for Ensete ventricosum, the Drought-Tolerant Tree Against Hunger.</title>
        <authorList>
            <person name="Harrison J."/>
            <person name="Moore K.A."/>
            <person name="Paszkiewicz K."/>
            <person name="Jones T."/>
            <person name="Grant M."/>
            <person name="Ambacheew D."/>
            <person name="Muzemil S."/>
            <person name="Studholme D.J."/>
        </authorList>
    </citation>
    <scope>NUCLEOTIDE SEQUENCE [LARGE SCALE GENOMIC DNA]</scope>
</reference>
<name>A0A427AXD3_ENSVE</name>
<accession>A0A427AXD3</accession>
<proteinExistence type="predicted"/>
<dbReference type="EMBL" id="AMZH03001036">
    <property type="protein sequence ID" value="RRT80891.1"/>
    <property type="molecule type" value="Genomic_DNA"/>
</dbReference>
<sequence>MVRYPVPNGEGGVASSIAGRLGVASSRARNVALPRLAWEDELSPLHGETGRRLVPVLGDFGFDGIAR</sequence>
<comment type="caution">
    <text evidence="1">The sequence shown here is derived from an EMBL/GenBank/DDBJ whole genome shotgun (WGS) entry which is preliminary data.</text>
</comment>